<evidence type="ECO:0000256" key="5">
    <source>
        <dbReference type="ARBA" id="ARBA00022747"/>
    </source>
</evidence>
<dbReference type="EC" id="2.1.1.72" evidence="1"/>
<dbReference type="SUPFAM" id="SSF53335">
    <property type="entry name" value="S-adenosyl-L-methionine-dependent methyltransferases"/>
    <property type="match status" value="1"/>
</dbReference>
<evidence type="ECO:0000256" key="7">
    <source>
        <dbReference type="ARBA" id="ARBA00047942"/>
    </source>
</evidence>
<comment type="caution">
    <text evidence="9">The sequence shown here is derived from an EMBL/GenBank/DDBJ whole genome shotgun (WGS) entry which is preliminary data.</text>
</comment>
<comment type="catalytic activity">
    <reaction evidence="7">
        <text>a 2'-deoxyadenosine in DNA + S-adenosyl-L-methionine = an N(6)-methyl-2'-deoxyadenosine in DNA + S-adenosyl-L-homocysteine + H(+)</text>
        <dbReference type="Rhea" id="RHEA:15197"/>
        <dbReference type="Rhea" id="RHEA-COMP:12418"/>
        <dbReference type="Rhea" id="RHEA-COMP:12419"/>
        <dbReference type="ChEBI" id="CHEBI:15378"/>
        <dbReference type="ChEBI" id="CHEBI:57856"/>
        <dbReference type="ChEBI" id="CHEBI:59789"/>
        <dbReference type="ChEBI" id="CHEBI:90615"/>
        <dbReference type="ChEBI" id="CHEBI:90616"/>
        <dbReference type="EC" id="2.1.1.72"/>
    </reaction>
</comment>
<dbReference type="GO" id="GO:0009307">
    <property type="term" value="P:DNA restriction-modification system"/>
    <property type="evidence" value="ECO:0007669"/>
    <property type="project" value="UniProtKB-KW"/>
</dbReference>
<evidence type="ECO:0000256" key="6">
    <source>
        <dbReference type="ARBA" id="ARBA00023125"/>
    </source>
</evidence>
<reference evidence="9" key="1">
    <citation type="submission" date="2019-08" db="EMBL/GenBank/DDBJ databases">
        <authorList>
            <person name="Kucharzyk K."/>
            <person name="Murdoch R.W."/>
            <person name="Higgins S."/>
            <person name="Loffler F."/>
        </authorList>
    </citation>
    <scope>NUCLEOTIDE SEQUENCE</scope>
</reference>
<keyword evidence="3 9" id="KW-0808">Transferase</keyword>
<keyword evidence="5" id="KW-0680">Restriction system</keyword>
<evidence type="ECO:0000259" key="8">
    <source>
        <dbReference type="Pfam" id="PF07669"/>
    </source>
</evidence>
<dbReference type="PANTHER" id="PTHR33841:SF6">
    <property type="entry name" value="TYPE II METHYLTRANSFERASE M.HINDII"/>
    <property type="match status" value="1"/>
</dbReference>
<name>A0A644WAE8_9ZZZZ</name>
<dbReference type="PROSITE" id="PS00092">
    <property type="entry name" value="N6_MTASE"/>
    <property type="match status" value="1"/>
</dbReference>
<dbReference type="GO" id="GO:0032259">
    <property type="term" value="P:methylation"/>
    <property type="evidence" value="ECO:0007669"/>
    <property type="project" value="UniProtKB-KW"/>
</dbReference>
<gene>
    <name evidence="9" type="primary">paeR7IM</name>
    <name evidence="9" type="ORF">SDC9_45760</name>
</gene>
<evidence type="ECO:0000256" key="2">
    <source>
        <dbReference type="ARBA" id="ARBA00022603"/>
    </source>
</evidence>
<protein>
    <recommendedName>
        <fullName evidence="1">site-specific DNA-methyltransferase (adenine-specific)</fullName>
        <ecNumber evidence="1">2.1.1.72</ecNumber>
    </recommendedName>
</protein>
<dbReference type="EMBL" id="VSSQ01000673">
    <property type="protein sequence ID" value="MPL99542.1"/>
    <property type="molecule type" value="Genomic_DNA"/>
</dbReference>
<dbReference type="Gene3D" id="3.40.50.150">
    <property type="entry name" value="Vaccinia Virus protein VP39"/>
    <property type="match status" value="1"/>
</dbReference>
<dbReference type="InterPro" id="IPR002052">
    <property type="entry name" value="DNA_methylase_N6_adenine_CS"/>
</dbReference>
<dbReference type="GO" id="GO:0009007">
    <property type="term" value="F:site-specific DNA-methyltransferase (adenine-specific) activity"/>
    <property type="evidence" value="ECO:0007669"/>
    <property type="project" value="UniProtKB-EC"/>
</dbReference>
<dbReference type="InterPro" id="IPR050953">
    <property type="entry name" value="N4_N6_ade-DNA_methylase"/>
</dbReference>
<organism evidence="9">
    <name type="scientific">bioreactor metagenome</name>
    <dbReference type="NCBI Taxonomy" id="1076179"/>
    <lineage>
        <taxon>unclassified sequences</taxon>
        <taxon>metagenomes</taxon>
        <taxon>ecological metagenomes</taxon>
    </lineage>
</organism>
<dbReference type="AlphaFoldDB" id="A0A644WAE8"/>
<evidence type="ECO:0000256" key="3">
    <source>
        <dbReference type="ARBA" id="ARBA00022679"/>
    </source>
</evidence>
<dbReference type="PRINTS" id="PR00507">
    <property type="entry name" value="N12N6MTFRASE"/>
</dbReference>
<evidence type="ECO:0000256" key="4">
    <source>
        <dbReference type="ARBA" id="ARBA00022691"/>
    </source>
</evidence>
<dbReference type="InterPro" id="IPR011639">
    <property type="entry name" value="MethylTrfase_TaqI-like_dom"/>
</dbReference>
<proteinExistence type="predicted"/>
<evidence type="ECO:0000256" key="1">
    <source>
        <dbReference type="ARBA" id="ARBA00011900"/>
    </source>
</evidence>
<accession>A0A644WAE8</accession>
<feature type="domain" description="Type II methyltransferase M.TaqI-like" evidence="8">
    <location>
        <begin position="84"/>
        <end position="220"/>
    </location>
</feature>
<keyword evidence="4" id="KW-0949">S-adenosyl-L-methionine</keyword>
<sequence length="481" mass="55520">MGSVIDNPKTKAKCQTFTSEKIVKEMLDYLDYTKDLHGKSVLENSCGNGQFLIEIVRRYIEDCNRKQFEKSMIKKGLEYDIMGIELDKEQYDACIKNLDKVSNKYGIKNVKWNIKRGDALRTTFDRQFDYVIGNPPYVSYWDLDESEREFIRNKFKACQAGACDYCYAFLQEGITSLNDRGKLAYIIPNSLFKTKSGKNIREILKPLITEVYDYTTNKAFETVLTASAIIVVDNAANSADIKYCNLAEKASTFTIKKNSLDNNSWLFIDSTKPKVATNYRFGDYFKVSTGVATQYNKAFVLNGWTEEENTIQKNGINIERGAVRKAASPKNKLREPVDYIIFPYYYENDGTFGRYSEEEFMTQFPNAYIYLTGYKEKLLKRNSEDKAAWYEYGRSQALSHIQQRKLLISSVITGKVHIYELDPDEVPFSGMYIVPLQDLTLDRAKQVLQSKEFLEYIKIAGINVNGKSLRITARDICEYQW</sequence>
<evidence type="ECO:0000313" key="9">
    <source>
        <dbReference type="EMBL" id="MPL99542.1"/>
    </source>
</evidence>
<dbReference type="PANTHER" id="PTHR33841">
    <property type="entry name" value="DNA METHYLTRANSFERASE YEEA-RELATED"/>
    <property type="match status" value="1"/>
</dbReference>
<keyword evidence="6" id="KW-0238">DNA-binding</keyword>
<dbReference type="GO" id="GO:0003677">
    <property type="term" value="F:DNA binding"/>
    <property type="evidence" value="ECO:0007669"/>
    <property type="project" value="UniProtKB-KW"/>
</dbReference>
<dbReference type="InterPro" id="IPR029063">
    <property type="entry name" value="SAM-dependent_MTases_sf"/>
</dbReference>
<dbReference type="Pfam" id="PF07669">
    <property type="entry name" value="Eco57I"/>
    <property type="match status" value="1"/>
</dbReference>
<keyword evidence="2 9" id="KW-0489">Methyltransferase</keyword>